<evidence type="ECO:0000256" key="4">
    <source>
        <dbReference type="ARBA" id="ARBA00023315"/>
    </source>
</evidence>
<dbReference type="PANTHER" id="PTHR36837">
    <property type="entry name" value="POLY(3-HYDROXYALKANOATE) POLYMERASE SUBUNIT PHAC"/>
    <property type="match status" value="1"/>
</dbReference>
<keyword evidence="3" id="KW-0808">Transferase</keyword>
<dbReference type="RefSeq" id="WP_036791678.1">
    <property type="nucleotide sequence ID" value="NZ_JAUZMX010000002.1"/>
</dbReference>
<dbReference type="Pfam" id="PF07167">
    <property type="entry name" value="PhaC_N"/>
    <property type="match status" value="1"/>
</dbReference>
<dbReference type="InterPro" id="IPR010941">
    <property type="entry name" value="PhaC_N"/>
</dbReference>
<accession>A0A2T3KE86</accession>
<dbReference type="NCBIfam" id="TIGR01838">
    <property type="entry name" value="PHA_synth_I"/>
    <property type="match status" value="1"/>
</dbReference>
<dbReference type="GO" id="GO:0016746">
    <property type="term" value="F:acyltransferase activity"/>
    <property type="evidence" value="ECO:0007669"/>
    <property type="project" value="UniProtKB-KW"/>
</dbReference>
<dbReference type="GeneID" id="29945262"/>
<comment type="subcellular location">
    <subcellularLocation>
        <location evidence="1">Cytoplasm</location>
    </subcellularLocation>
</comment>
<comment type="caution">
    <text evidence="5">The sequence shown here is derived from an EMBL/GenBank/DDBJ whole genome shotgun (WGS) entry which is preliminary data.</text>
</comment>
<evidence type="ECO:0000313" key="6">
    <source>
        <dbReference type="Proteomes" id="UP000241426"/>
    </source>
</evidence>
<proteinExistence type="predicted"/>
<organism evidence="5 6">
    <name type="scientific">Photobacterium kishitanii</name>
    <dbReference type="NCBI Taxonomy" id="318456"/>
    <lineage>
        <taxon>Bacteria</taxon>
        <taxon>Pseudomonadati</taxon>
        <taxon>Pseudomonadota</taxon>
        <taxon>Gammaproteobacteria</taxon>
        <taxon>Vibrionales</taxon>
        <taxon>Vibrionaceae</taxon>
        <taxon>Photobacterium</taxon>
    </lineage>
</organism>
<dbReference type="Gene3D" id="3.40.50.1820">
    <property type="entry name" value="alpha/beta hydrolase"/>
    <property type="match status" value="1"/>
</dbReference>
<reference evidence="5 6" key="1">
    <citation type="submission" date="2018-01" db="EMBL/GenBank/DDBJ databases">
        <title>Whole genome sequencing of Histamine producing bacteria.</title>
        <authorList>
            <person name="Butler K."/>
        </authorList>
    </citation>
    <scope>NUCLEOTIDE SEQUENCE [LARGE SCALE GENOMIC DNA]</scope>
    <source>
        <strain evidence="5 6">FS-7.2</strain>
    </source>
</reference>
<name>A0A0B7JHV6_9GAMM</name>
<dbReference type="InterPro" id="IPR010963">
    <property type="entry name" value="PHA_synth_I"/>
</dbReference>
<gene>
    <name evidence="5" type="ORF">C9J27_18080</name>
</gene>
<sequence>MDSRFFSEYFSSLNNINETWWSNFKLENTAITSPLTQALNDLTLKDSQKLIEGTWSKPDSLTKIQMEWWESQMAIWQEVITYDKKTSPVIQPDEGDKRFLDPAWDNDAFYNCIKQSYLLLNNKIQQAINDIDGVDDKVKERLSFFSRQALNALSPTNFLMTNPELTRLTIEQDGVNLVNGLKLLEQDIESSADVLRIRMTNKEAFQVGKDLANTEGKVVFKNHLFELIQYKSLTAKVNVTPLLIIPPFINKYYILDLREKNSMVRWLLQQGHAVFMISWRNPDASMKDIDFADYIIDGVIKATEVVEDITKAKKINAVGYCIGGTLLAASQAYMIAKRIRNRIKTATYFTTLLDFSQPGEIGAYINNEMISAIEQSNAQKGYMDGRSLSVTFSLLKENSLYWNYYVNNYLKGNNPIDFDLLYWNGDSTNVTEKCHSTLLRSLYLNNKLIDPKGLKINDVYLDLTKIKVPSYFISAQEDHLALWKSTYCGALNLSGKNTFVLGESGHIAGIVNHPDRQKYGYWTNDTISKTPESWFDKANHQTGSWWVHWNDWLKKQETAKPILANRFGSKNNPVLGNAPGVYVLQGLPIVQETI</sequence>
<keyword evidence="2" id="KW-0963">Cytoplasm</keyword>
<evidence type="ECO:0000313" key="5">
    <source>
        <dbReference type="EMBL" id="PSU95419.1"/>
    </source>
</evidence>
<keyword evidence="4" id="KW-0012">Acyltransferase</keyword>
<dbReference type="eggNOG" id="COG3243">
    <property type="taxonomic scope" value="Bacteria"/>
</dbReference>
<dbReference type="PANTHER" id="PTHR36837:SF5">
    <property type="entry name" value="POLY-3-HYDROXYBUTYRATE SYNTHASE"/>
    <property type="match status" value="1"/>
</dbReference>
<dbReference type="FunFam" id="3.40.50.1820:FF:000447">
    <property type="entry name" value="Polyhydroxyalkanoic acid synthase"/>
    <property type="match status" value="1"/>
</dbReference>
<evidence type="ECO:0000256" key="3">
    <source>
        <dbReference type="ARBA" id="ARBA00022679"/>
    </source>
</evidence>
<dbReference type="GO" id="GO:0042619">
    <property type="term" value="P:poly-hydroxybutyrate biosynthetic process"/>
    <property type="evidence" value="ECO:0007669"/>
    <property type="project" value="InterPro"/>
</dbReference>
<evidence type="ECO:0000256" key="1">
    <source>
        <dbReference type="ARBA" id="ARBA00004496"/>
    </source>
</evidence>
<dbReference type="SUPFAM" id="SSF53474">
    <property type="entry name" value="alpha/beta-Hydrolases"/>
    <property type="match status" value="1"/>
</dbReference>
<dbReference type="EMBL" id="PYNF01000019">
    <property type="protein sequence ID" value="PSU95419.1"/>
    <property type="molecule type" value="Genomic_DNA"/>
</dbReference>
<dbReference type="Proteomes" id="UP000241426">
    <property type="component" value="Unassembled WGS sequence"/>
</dbReference>
<protein>
    <submittedName>
        <fullName evidence="5">Class I poly(R)-hydroxyalkanoic acid synthase</fullName>
    </submittedName>
</protein>
<evidence type="ECO:0000256" key="2">
    <source>
        <dbReference type="ARBA" id="ARBA00022490"/>
    </source>
</evidence>
<accession>A0A0B7JHV6</accession>
<dbReference type="GO" id="GO:0005737">
    <property type="term" value="C:cytoplasm"/>
    <property type="evidence" value="ECO:0007669"/>
    <property type="project" value="UniProtKB-SubCell"/>
</dbReference>
<dbReference type="InterPro" id="IPR051321">
    <property type="entry name" value="PHA/PHB_synthase"/>
</dbReference>
<dbReference type="InterPro" id="IPR029058">
    <property type="entry name" value="AB_hydrolase_fold"/>
</dbReference>
<dbReference type="AlphaFoldDB" id="A0A0B7JHV6"/>